<gene>
    <name evidence="2" type="ORF">GCM10009801_45830</name>
</gene>
<reference evidence="3" key="1">
    <citation type="journal article" date="2019" name="Int. J. Syst. Evol. Microbiol.">
        <title>The Global Catalogue of Microorganisms (GCM) 10K type strain sequencing project: providing services to taxonomists for standard genome sequencing and annotation.</title>
        <authorList>
            <consortium name="The Broad Institute Genomics Platform"/>
            <consortium name="The Broad Institute Genome Sequencing Center for Infectious Disease"/>
            <person name="Wu L."/>
            <person name="Ma J."/>
        </authorList>
    </citation>
    <scope>NUCLEOTIDE SEQUENCE [LARGE SCALE GENOMIC DNA]</scope>
    <source>
        <strain evidence="3">JCM 15478</strain>
    </source>
</reference>
<dbReference type="RefSeq" id="WP_344531116.1">
    <property type="nucleotide sequence ID" value="NZ_BAAAPE010000012.1"/>
</dbReference>
<comment type="caution">
    <text evidence="2">The sequence shown here is derived from an EMBL/GenBank/DDBJ whole genome shotgun (WGS) entry which is preliminary data.</text>
</comment>
<evidence type="ECO:0000256" key="1">
    <source>
        <dbReference type="SAM" id="MobiDB-lite"/>
    </source>
</evidence>
<sequence>MTVLQEQSSPADARELINTEEFAAVTATVSRANPDMKQETAERIVADALAFTAAGAVYPMARLRPSRIVDEGWHALILNTRVYERLCTRLGRFVHHVPEPGDPSRHDASELARTQAMIRQAGYTTHADLWRPPTDRTILVAANCEHSPPPPEGACEAGDCSNTGPN</sequence>
<evidence type="ECO:0000313" key="3">
    <source>
        <dbReference type="Proteomes" id="UP001500016"/>
    </source>
</evidence>
<feature type="region of interest" description="Disordered" evidence="1">
    <location>
        <begin position="145"/>
        <end position="166"/>
    </location>
</feature>
<keyword evidence="3" id="KW-1185">Reference proteome</keyword>
<dbReference type="Proteomes" id="UP001500016">
    <property type="component" value="Unassembled WGS sequence"/>
</dbReference>
<evidence type="ECO:0000313" key="2">
    <source>
        <dbReference type="EMBL" id="GAA2084572.1"/>
    </source>
</evidence>
<accession>A0ABP5HSD1</accession>
<name>A0ABP5HSD1_9ACTN</name>
<protein>
    <submittedName>
        <fullName evidence="2">Uncharacterized protein</fullName>
    </submittedName>
</protein>
<proteinExistence type="predicted"/>
<dbReference type="EMBL" id="BAAAPE010000012">
    <property type="protein sequence ID" value="GAA2084572.1"/>
    <property type="molecule type" value="Genomic_DNA"/>
</dbReference>
<organism evidence="2 3">
    <name type="scientific">Streptomyces albiaxialis</name>
    <dbReference type="NCBI Taxonomy" id="329523"/>
    <lineage>
        <taxon>Bacteria</taxon>
        <taxon>Bacillati</taxon>
        <taxon>Actinomycetota</taxon>
        <taxon>Actinomycetes</taxon>
        <taxon>Kitasatosporales</taxon>
        <taxon>Streptomycetaceae</taxon>
        <taxon>Streptomyces</taxon>
    </lineage>
</organism>